<feature type="coiled-coil region" evidence="3">
    <location>
        <begin position="909"/>
        <end position="957"/>
    </location>
</feature>
<feature type="region of interest" description="Disordered" evidence="4">
    <location>
        <begin position="102"/>
        <end position="169"/>
    </location>
</feature>
<dbReference type="PROSITE" id="PS51774">
    <property type="entry name" value="NAB"/>
    <property type="match status" value="1"/>
</dbReference>
<feature type="coiled-coil region" evidence="3">
    <location>
        <begin position="192"/>
        <end position="324"/>
    </location>
</feature>
<comment type="caution">
    <text evidence="6">The sequence shown here is derived from an EMBL/GenBank/DDBJ whole genome shotgun (WGS) entry which is preliminary data.</text>
</comment>
<keyword evidence="1 3" id="KW-0175">Coiled coil</keyword>
<comment type="similarity">
    <text evidence="2">Belongs to the NET family.</text>
</comment>
<evidence type="ECO:0000256" key="2">
    <source>
        <dbReference type="ARBA" id="ARBA00038006"/>
    </source>
</evidence>
<evidence type="ECO:0000256" key="1">
    <source>
        <dbReference type="ARBA" id="ARBA00023054"/>
    </source>
</evidence>
<dbReference type="GO" id="GO:0051015">
    <property type="term" value="F:actin filament binding"/>
    <property type="evidence" value="ECO:0007669"/>
    <property type="project" value="TreeGrafter"/>
</dbReference>
<keyword evidence="7" id="KW-1185">Reference proteome</keyword>
<proteinExistence type="inferred from homology"/>
<feature type="coiled-coil region" evidence="3">
    <location>
        <begin position="1414"/>
        <end position="1441"/>
    </location>
</feature>
<feature type="compositionally biased region" description="Basic and acidic residues" evidence="4">
    <location>
        <begin position="1766"/>
        <end position="1790"/>
    </location>
</feature>
<protein>
    <recommendedName>
        <fullName evidence="5">NAB domain-containing protein</fullName>
    </recommendedName>
</protein>
<evidence type="ECO:0000256" key="4">
    <source>
        <dbReference type="SAM" id="MobiDB-lite"/>
    </source>
</evidence>
<dbReference type="GO" id="GO:0005886">
    <property type="term" value="C:plasma membrane"/>
    <property type="evidence" value="ECO:0007669"/>
    <property type="project" value="TreeGrafter"/>
</dbReference>
<evidence type="ECO:0000256" key="3">
    <source>
        <dbReference type="SAM" id="Coils"/>
    </source>
</evidence>
<reference evidence="6" key="1">
    <citation type="journal article" date="2021" name="bioRxiv">
        <title>Whole Genome Assembly and Annotation of Northern Wild Rice, Zizania palustris L., Supports a Whole Genome Duplication in the Zizania Genus.</title>
        <authorList>
            <person name="Haas M."/>
            <person name="Kono T."/>
            <person name="Macchietto M."/>
            <person name="Millas R."/>
            <person name="McGilp L."/>
            <person name="Shao M."/>
            <person name="Duquette J."/>
            <person name="Hirsch C.N."/>
            <person name="Kimball J."/>
        </authorList>
    </citation>
    <scope>NUCLEOTIDE SEQUENCE</scope>
    <source>
        <tissue evidence="6">Fresh leaf tissue</tissue>
    </source>
</reference>
<accession>A0A8J6BJE4</accession>
<dbReference type="Proteomes" id="UP000729402">
    <property type="component" value="Unassembled WGS sequence"/>
</dbReference>
<feature type="domain" description="NAB" evidence="5">
    <location>
        <begin position="12"/>
        <end position="92"/>
    </location>
</feature>
<name>A0A8J6BJE4_ZIZPA</name>
<sequence>MAALVGHDSRKYSWWWVSHISPKNSKWLQENLNDMDSKVKAMIKLLNEDADSFARRAEMYYKKRPELMKLVEEFYRAYRALAERYDQATGALRQAHKTISEAFPNQMPSISDESPTSSGQEVEPHTPDMPIFTHAPFDLDDLQKDGLGVSPQHFTSKRNGTDPEKTSALSNRKGFDVKVRKGLSFGSPEVGNDDISNEMVNLQQEISRLLAESHSMKQHILSESDRANKAECEIQILKDTVVQLNSDKDTSLLQYNQSTERLSTLESEISKAQADLKKLTNEMATEVQKLSSAEVRNSEIQSELEALDQKLKMQQEELEQKHKELKSFNIIFQEEQEKRMQAESALLSEGKERAQSQEEVQRLTIEIQMANQKLNELKQTKVDLENAVCELNKEVDILTDQNHSSELLIQELRDEINSLKDLKNELQSEIQGLRNTISQLSTEKDATLFQHQQSVERSSVLESQLLKLQTELEKVEQKVHNLMQNLEQKRQEADNVHAQLQDECNRHTQTEAALLKEESLHSQLEEEVLKLTQVLDRSTKKLNELENEKLNLENTSRELKDTILDLNSEKDAAFLQQQKSLVKASDLELQLSKTQLELENSEQKMQLLELEIIQKSESVDSLTSSLKDEAEKRMQAETSLMSMENMYSQSQEEVNRLHLEIEKLNCKLNELENLSSELNSSILLLNTEKDDTLLKNKQSLVKISDLESELSKLQAQLEKTEGKVHILEKELKHKKEEVDSLQISIQDEAHKCTEGEAALLAMTNLHSESQVEVNRLTLEIEKLKMKLSEVENSKMDLENIVAKYTDDIHVLREQNLSTELMIKELHRVLDELKELNVKLENEVGLHIGEKEALQRDFACQREEREHLEGMHHSLAEEMDTLKSSSTINQKLIEDLQIMNLKLKEVCAKNEVEKALLSEKVQEVEKLSEEYSLLENSLSDANAEMDSLREKIKVLESLEGSLKDVISSHVSEKAVLTSGLETLGKSFADISEKNSILDIVVSDMKAEIEILKTKLEDSEETCQAHLANNSALSAEKNNVFSQLESLTVVMASLESKHAQLEDKNSSLSREKDLAYDQVRELLDQLRVKNEEYEASVKSHETQVNFFEEQISSLKKKSDYMDVMLEQEQQNHISASISVEILENCLADVKDKNNDLFNECKKYAEANHIAEMLISQMKDEAIYHEDEKKSLLVHTEKLREGISQHMKVLNICKDLGPANIVHDEIILQTVSDEAFNVMKLKEETEDANRLMYTELTVLATVMLQVGMELRDLHLHKCALEKEVDSRTEEFLALQNDNVNILECNKQLKQGLQKGSEREELLKTEILVLQEKLSCLSESYQTSHNEIVILTDKNESLCKEYQYLIEKYNALDDENGTILSECMGLEHLSLFIRGHNNEVASALVSLTDEMALLSLIKNDLDCEVKELSRRCMMLESENNNLNECFIYLTEILSAQLALSEFDLNTNKSICQELVIELESCMAQMSHKDDELLEAEEKVHFLQGKNRELCGVVGSLQVAIEGAKVVKEELEKNISTLTEEGNTKDGEILLLYQANERMQVEANILKEKEYSLISTHEFLAKEVEQCEGEFVVLMGDAITYSVNAAVYEEKALTLMAEGKATEISATDQNMSLMKEISSRDARIDDLYKKVTCMQEENAELNAKLSTHLAMITSLSDHVNELENDTLSLSKPYSTEDKEEDVRIACMQEGNHGLEFDYLPKGTPELQRLVARIGALQVAILNAKDRQDQESTKSAAKLAAANKEIQEFKARDRSHMETKEIYSDSEKRNDVEGSKGKQVQMMKDIELDQISTYPPYGTGAALYPIGNGANAELDDEMLQLWEAAERNCKKHTTISSSAEHDIQAVEGAKNEYPSSELVRARGIEINKLETSTSSIEPQELWSNNVLERLSSDAQRLRSIQVSIAELKQKMGSPSNGKSPMNSEYNTVSTQLLETEGYVSEQINFNNNLAMKVESYPALSDSMNAEREGYSSRRKITGQVQKGSENVASLELELQKIQYVLLKLDEEHEYRRLKVSDKRTRVLLRDYLYGRKDNRGGAKKKKKKRAPFCGCVQSRTET</sequence>
<feature type="compositionally biased region" description="Polar residues" evidence="4">
    <location>
        <begin position="106"/>
        <end position="120"/>
    </location>
</feature>
<dbReference type="InterPro" id="IPR051861">
    <property type="entry name" value="NET_actin-binding_domain"/>
</dbReference>
<dbReference type="PANTHER" id="PTHR32258">
    <property type="entry name" value="PROTEIN NETWORKED 4A"/>
    <property type="match status" value="1"/>
</dbReference>
<dbReference type="Pfam" id="PF07765">
    <property type="entry name" value="KIP1"/>
    <property type="match status" value="1"/>
</dbReference>
<dbReference type="InterPro" id="IPR011684">
    <property type="entry name" value="NAB"/>
</dbReference>
<reference evidence="6" key="2">
    <citation type="submission" date="2021-02" db="EMBL/GenBank/DDBJ databases">
        <authorList>
            <person name="Kimball J.A."/>
            <person name="Haas M.W."/>
            <person name="Macchietto M."/>
            <person name="Kono T."/>
            <person name="Duquette J."/>
            <person name="Shao M."/>
        </authorList>
    </citation>
    <scope>NUCLEOTIDE SEQUENCE</scope>
    <source>
        <tissue evidence="6">Fresh leaf tissue</tissue>
    </source>
</reference>
<dbReference type="PANTHER" id="PTHR32258:SF6">
    <property type="entry name" value="PROTEIN NETWORKED 1A"/>
    <property type="match status" value="1"/>
</dbReference>
<dbReference type="EMBL" id="JAAALK010000082">
    <property type="protein sequence ID" value="KAG8088334.1"/>
    <property type="molecule type" value="Genomic_DNA"/>
</dbReference>
<evidence type="ECO:0000259" key="5">
    <source>
        <dbReference type="PROSITE" id="PS51774"/>
    </source>
</evidence>
<evidence type="ECO:0000313" key="7">
    <source>
        <dbReference type="Proteomes" id="UP000729402"/>
    </source>
</evidence>
<feature type="coiled-coil region" evidence="3">
    <location>
        <begin position="1000"/>
        <end position="1164"/>
    </location>
</feature>
<feature type="region of interest" description="Disordered" evidence="4">
    <location>
        <begin position="1766"/>
        <end position="1792"/>
    </location>
</feature>
<gene>
    <name evidence="6" type="ORF">GUJ93_ZPchr0010g8422</name>
</gene>
<dbReference type="OrthoDB" id="10255522at2759"/>
<evidence type="ECO:0000313" key="6">
    <source>
        <dbReference type="EMBL" id="KAG8088334.1"/>
    </source>
</evidence>
<organism evidence="6 7">
    <name type="scientific">Zizania palustris</name>
    <name type="common">Northern wild rice</name>
    <dbReference type="NCBI Taxonomy" id="103762"/>
    <lineage>
        <taxon>Eukaryota</taxon>
        <taxon>Viridiplantae</taxon>
        <taxon>Streptophyta</taxon>
        <taxon>Embryophyta</taxon>
        <taxon>Tracheophyta</taxon>
        <taxon>Spermatophyta</taxon>
        <taxon>Magnoliopsida</taxon>
        <taxon>Liliopsida</taxon>
        <taxon>Poales</taxon>
        <taxon>Poaceae</taxon>
        <taxon>BOP clade</taxon>
        <taxon>Oryzoideae</taxon>
        <taxon>Oryzeae</taxon>
        <taxon>Zizaniinae</taxon>
        <taxon>Zizania</taxon>
    </lineage>
</organism>
<feature type="coiled-coil region" evidence="3">
    <location>
        <begin position="353"/>
        <end position="870"/>
    </location>
</feature>